<feature type="chain" id="PRO_5017600644" description="Outer membrane protein beta-barrel domain-containing protein" evidence="1">
    <location>
        <begin position="28"/>
        <end position="217"/>
    </location>
</feature>
<dbReference type="InterPro" id="IPR025665">
    <property type="entry name" value="Beta-barrel_OMP_2"/>
</dbReference>
<evidence type="ECO:0000259" key="2">
    <source>
        <dbReference type="Pfam" id="PF13568"/>
    </source>
</evidence>
<feature type="signal peptide" evidence="1">
    <location>
        <begin position="1"/>
        <end position="27"/>
    </location>
</feature>
<dbReference type="EMBL" id="QUAH01000001">
    <property type="protein sequence ID" value="RFT17072.1"/>
    <property type="molecule type" value="Genomic_DNA"/>
</dbReference>
<dbReference type="AlphaFoldDB" id="A0A3E2BR09"/>
<proteinExistence type="predicted"/>
<evidence type="ECO:0000313" key="4">
    <source>
        <dbReference type="Proteomes" id="UP000257323"/>
    </source>
</evidence>
<gene>
    <name evidence="3" type="ORF">OP8BY_1014</name>
</gene>
<feature type="domain" description="Outer membrane protein beta-barrel" evidence="2">
    <location>
        <begin position="28"/>
        <end position="194"/>
    </location>
</feature>
<dbReference type="Pfam" id="PF13568">
    <property type="entry name" value="OMP_b-brl_2"/>
    <property type="match status" value="1"/>
</dbReference>
<sequence>MKKTGRNLILVLALAFMFSLAASPALAGINTGIKGGITLANIKSEPPTFEGYKWETKMGLAGGVFLEIGLPGPISIQPEVLYVQKGAKISVSEGEITGTLKANIDYIEIPLLLKFNLVSGGLTIPSVYAGPYVGFNTKAEFVISAAGYTETQDIKDDIKNTEFGVTFGLGLTQKLGVIKVTLDARYDLGISNIIEETVEGPSSIKTRTWLFMAGISF</sequence>
<evidence type="ECO:0000256" key="1">
    <source>
        <dbReference type="SAM" id="SignalP"/>
    </source>
</evidence>
<keyword evidence="1" id="KW-0732">Signal</keyword>
<reference evidence="3 4" key="1">
    <citation type="submission" date="2018-08" db="EMBL/GenBank/DDBJ databases">
        <title>Genome analysis of the thermophilic bacterium of the candidate phylum Aminicenantes from deep subsurface aquifer revealed its physiology and ecological role.</title>
        <authorList>
            <person name="Kadnikov V.V."/>
            <person name="Mardanov A.V."/>
            <person name="Beletsky A.V."/>
            <person name="Karnachuk O.V."/>
            <person name="Ravin N.V."/>
        </authorList>
    </citation>
    <scope>NUCLEOTIDE SEQUENCE [LARGE SCALE GENOMIC DNA]</scope>
    <source>
        <strain evidence="3">BY38</strain>
    </source>
</reference>
<protein>
    <recommendedName>
        <fullName evidence="2">Outer membrane protein beta-barrel domain-containing protein</fullName>
    </recommendedName>
</protein>
<dbReference type="Proteomes" id="UP000257323">
    <property type="component" value="Unassembled WGS sequence"/>
</dbReference>
<comment type="caution">
    <text evidence="3">The sequence shown here is derived from an EMBL/GenBank/DDBJ whole genome shotgun (WGS) entry which is preliminary data.</text>
</comment>
<accession>A0A3E2BR09</accession>
<organism evidence="3 4">
    <name type="scientific">Candidatus Saccharicenans subterraneus</name>
    <dbReference type="NCBI Taxonomy" id="2508984"/>
    <lineage>
        <taxon>Bacteria</taxon>
        <taxon>Candidatus Aminicenantota</taxon>
        <taxon>Candidatus Aminicenantia</taxon>
        <taxon>Candidatus Aminicenantales</taxon>
        <taxon>Candidatus Saccharicenantaceae</taxon>
        <taxon>Candidatus Saccharicenans</taxon>
    </lineage>
</organism>
<name>A0A3E2BR09_9BACT</name>
<evidence type="ECO:0000313" key="3">
    <source>
        <dbReference type="EMBL" id="RFT17072.1"/>
    </source>
</evidence>